<gene>
    <name evidence="1" type="ORF">CIB54_20480</name>
</gene>
<evidence type="ECO:0000313" key="1">
    <source>
        <dbReference type="EMBL" id="PKH17782.1"/>
    </source>
</evidence>
<dbReference type="EMBL" id="NVXX01000033">
    <property type="protein sequence ID" value="PKH17782.1"/>
    <property type="molecule type" value="Genomic_DNA"/>
</dbReference>
<organism evidence="1 2">
    <name type="scientific">Pseudomonas fluorescens</name>
    <dbReference type="NCBI Taxonomy" id="294"/>
    <lineage>
        <taxon>Bacteria</taxon>
        <taxon>Pseudomonadati</taxon>
        <taxon>Pseudomonadota</taxon>
        <taxon>Gammaproteobacteria</taxon>
        <taxon>Pseudomonadales</taxon>
        <taxon>Pseudomonadaceae</taxon>
        <taxon>Pseudomonas</taxon>
    </lineage>
</organism>
<reference evidence="1 2" key="1">
    <citation type="submission" date="2017-08" db="EMBL/GenBank/DDBJ databases">
        <authorList>
            <person name="de Groot N.N."/>
        </authorList>
    </citation>
    <scope>NUCLEOTIDE SEQUENCE [LARGE SCALE GENOMIC DNA]</scope>
    <source>
        <strain evidence="1 2">PfR 37</strain>
    </source>
</reference>
<sequence length="68" mass="7262">MLIFPSLSATRATTVGASLLAKNVNDNACILNKRGAYEFFASKLAPTRTPPGFKEDSPLLTGFDQVTS</sequence>
<proteinExistence type="predicted"/>
<name>A0A2N1E066_PSEFL</name>
<comment type="caution">
    <text evidence="1">The sequence shown here is derived from an EMBL/GenBank/DDBJ whole genome shotgun (WGS) entry which is preliminary data.</text>
</comment>
<dbReference type="AlphaFoldDB" id="A0A2N1E066"/>
<evidence type="ECO:0000313" key="2">
    <source>
        <dbReference type="Proteomes" id="UP000233564"/>
    </source>
</evidence>
<dbReference type="Proteomes" id="UP000233564">
    <property type="component" value="Unassembled WGS sequence"/>
</dbReference>
<protein>
    <submittedName>
        <fullName evidence="1">Uncharacterized protein</fullName>
    </submittedName>
</protein>
<accession>A0A2N1E066</accession>